<protein>
    <submittedName>
        <fullName evidence="2">Uncharacterized protein</fullName>
    </submittedName>
</protein>
<name>A0AAN7KSY3_9MYRT</name>
<proteinExistence type="predicted"/>
<keyword evidence="3" id="KW-1185">Reference proteome</keyword>
<dbReference type="Proteomes" id="UP001345219">
    <property type="component" value="Chromosome 24"/>
</dbReference>
<dbReference type="PANTHER" id="PTHR34356">
    <property type="entry name" value="ANTIGENIC HEAT-STABLE PROTEIN"/>
    <property type="match status" value="1"/>
</dbReference>
<feature type="compositionally biased region" description="Polar residues" evidence="1">
    <location>
        <begin position="185"/>
        <end position="202"/>
    </location>
</feature>
<sequence>MENGHRVTKEEVIDKLKDDGDFDRLRLKIVRRLKDNEELRDKIINIVKQSAALNRSGVENMKPRQLSDSIYDEIRGEAMGHISEGLWGIIRSDVIKNEIMDTVQSVYNKLEEPNGEEVQNGHQMQESISNQQAVNGGCFLVSTGEADAVSDTEPNEPPGFSLNHDRNSHDNQSSQEHRPTPGERASSQDLKGNPESAQNSLTLDGAVMGVSNGFSVSDECSKLSDCSDDDPPLPPGFG</sequence>
<dbReference type="PANTHER" id="PTHR34356:SF3">
    <property type="entry name" value="EXPRESSED PROTEIN"/>
    <property type="match status" value="1"/>
</dbReference>
<evidence type="ECO:0000313" key="3">
    <source>
        <dbReference type="Proteomes" id="UP001345219"/>
    </source>
</evidence>
<evidence type="ECO:0000313" key="2">
    <source>
        <dbReference type="EMBL" id="KAK4770654.1"/>
    </source>
</evidence>
<feature type="compositionally biased region" description="Basic and acidic residues" evidence="1">
    <location>
        <begin position="163"/>
        <end position="181"/>
    </location>
</feature>
<gene>
    <name evidence="2" type="ORF">SAY87_031186</name>
</gene>
<accession>A0AAN7KSY3</accession>
<feature type="region of interest" description="Disordered" evidence="1">
    <location>
        <begin position="147"/>
        <end position="238"/>
    </location>
</feature>
<comment type="caution">
    <text evidence="2">The sequence shown here is derived from an EMBL/GenBank/DDBJ whole genome shotgun (WGS) entry which is preliminary data.</text>
</comment>
<evidence type="ECO:0000256" key="1">
    <source>
        <dbReference type="SAM" id="MobiDB-lite"/>
    </source>
</evidence>
<organism evidence="2 3">
    <name type="scientific">Trapa incisa</name>
    <dbReference type="NCBI Taxonomy" id="236973"/>
    <lineage>
        <taxon>Eukaryota</taxon>
        <taxon>Viridiplantae</taxon>
        <taxon>Streptophyta</taxon>
        <taxon>Embryophyta</taxon>
        <taxon>Tracheophyta</taxon>
        <taxon>Spermatophyta</taxon>
        <taxon>Magnoliopsida</taxon>
        <taxon>eudicotyledons</taxon>
        <taxon>Gunneridae</taxon>
        <taxon>Pentapetalae</taxon>
        <taxon>rosids</taxon>
        <taxon>malvids</taxon>
        <taxon>Myrtales</taxon>
        <taxon>Lythraceae</taxon>
        <taxon>Trapa</taxon>
    </lineage>
</organism>
<reference evidence="2 3" key="1">
    <citation type="journal article" date="2023" name="Hortic Res">
        <title>Pangenome of water caltrop reveals structural variations and asymmetric subgenome divergence after allopolyploidization.</title>
        <authorList>
            <person name="Zhang X."/>
            <person name="Chen Y."/>
            <person name="Wang L."/>
            <person name="Yuan Y."/>
            <person name="Fang M."/>
            <person name="Shi L."/>
            <person name="Lu R."/>
            <person name="Comes H.P."/>
            <person name="Ma Y."/>
            <person name="Chen Y."/>
            <person name="Huang G."/>
            <person name="Zhou Y."/>
            <person name="Zheng Z."/>
            <person name="Qiu Y."/>
        </authorList>
    </citation>
    <scope>NUCLEOTIDE SEQUENCE [LARGE SCALE GENOMIC DNA]</scope>
    <source>
        <tissue evidence="2">Roots</tissue>
    </source>
</reference>
<dbReference type="AlphaFoldDB" id="A0AAN7KSY3"/>
<dbReference type="EMBL" id="JAXIOK010000005">
    <property type="protein sequence ID" value="KAK4770654.1"/>
    <property type="molecule type" value="Genomic_DNA"/>
</dbReference>